<dbReference type="EMBL" id="CM051401">
    <property type="protein sequence ID" value="KAJ4712391.1"/>
    <property type="molecule type" value="Genomic_DNA"/>
</dbReference>
<keyword evidence="2" id="KW-1185">Reference proteome</keyword>
<protein>
    <submittedName>
        <fullName evidence="1">LysM receptor kinase</fullName>
    </submittedName>
</protein>
<sequence length="561" mass="62997">MASSNHPTFLVFPLLNTAFISTLSSNGFVKSRVMYHFSCTKSTQTCNAYLYHNSKRYSVEQTASFYSVNASNVKPFSHDSKQDYLVSVPCSCKDVNGIHGYFYDTSYKVRAGDTFFDISDEFYSGQAWEVGGEEELFAGDTVPIHIICGCIEVKSQEIETYTVEDHDTLSRIAELISAEVTGIEKQNERLTKNPSFLDVGWLGKRQHLTIILSCLLSAATLFSICALILFFLRRKRNLKHREEKAATKIPSAKNISPQQQLHKQDIEATFESERPVVYSLEEIDVATSNFDDSRKIGEGGYGSVYIGMLKEREVAMKKMKSIRSKGFLAELKVLCEIHHINVVELLGYAAGKSHLYLIYEYIQNGSLNDHLHDPLLKGRTPLSWTARAHIALDAARGIEYIHDHTKARYVHRDIKTSNILLDQGLRAKVADFGLAKLVERSTEEDYVGTSLVGTPGYIAPESVRELQMTPKTDVFAFGVVLAELITGQRALTRDDKEPDKMRSLVLQMAELSRRSSSEEAINRPEMREIVSILSQILMAPIDWEASLGGENPVFTGLFNGR</sequence>
<organism evidence="1 2">
    <name type="scientific">Melia azedarach</name>
    <name type="common">Chinaberry tree</name>
    <dbReference type="NCBI Taxonomy" id="155640"/>
    <lineage>
        <taxon>Eukaryota</taxon>
        <taxon>Viridiplantae</taxon>
        <taxon>Streptophyta</taxon>
        <taxon>Embryophyta</taxon>
        <taxon>Tracheophyta</taxon>
        <taxon>Spermatophyta</taxon>
        <taxon>Magnoliopsida</taxon>
        <taxon>eudicotyledons</taxon>
        <taxon>Gunneridae</taxon>
        <taxon>Pentapetalae</taxon>
        <taxon>rosids</taxon>
        <taxon>malvids</taxon>
        <taxon>Sapindales</taxon>
        <taxon>Meliaceae</taxon>
        <taxon>Melia</taxon>
    </lineage>
</organism>
<reference evidence="1 2" key="1">
    <citation type="journal article" date="2023" name="Science">
        <title>Complex scaffold remodeling in plant triterpene biosynthesis.</title>
        <authorList>
            <person name="De La Pena R."/>
            <person name="Hodgson H."/>
            <person name="Liu J.C."/>
            <person name="Stephenson M.J."/>
            <person name="Martin A.C."/>
            <person name="Owen C."/>
            <person name="Harkess A."/>
            <person name="Leebens-Mack J."/>
            <person name="Jimenez L.E."/>
            <person name="Osbourn A."/>
            <person name="Sattely E.S."/>
        </authorList>
    </citation>
    <scope>NUCLEOTIDE SEQUENCE [LARGE SCALE GENOMIC DNA]</scope>
    <source>
        <strain evidence="2">cv. JPN11</strain>
        <tissue evidence="1">Leaf</tissue>
    </source>
</reference>
<proteinExistence type="predicted"/>
<name>A0ACC1XLV3_MELAZ</name>
<dbReference type="Proteomes" id="UP001164539">
    <property type="component" value="Chromosome 8"/>
</dbReference>
<comment type="caution">
    <text evidence="1">The sequence shown here is derived from an EMBL/GenBank/DDBJ whole genome shotgun (WGS) entry which is preliminary data.</text>
</comment>
<accession>A0ACC1XLV3</accession>
<keyword evidence="1" id="KW-0808">Transferase</keyword>
<keyword evidence="1" id="KW-0675">Receptor</keyword>
<evidence type="ECO:0000313" key="2">
    <source>
        <dbReference type="Proteomes" id="UP001164539"/>
    </source>
</evidence>
<evidence type="ECO:0000313" key="1">
    <source>
        <dbReference type="EMBL" id="KAJ4712391.1"/>
    </source>
</evidence>
<gene>
    <name evidence="1" type="ORF">OWV82_014640</name>
</gene>
<keyword evidence="1" id="KW-0418">Kinase</keyword>